<organism evidence="2 3">
    <name type="scientific">Araneus ventricosus</name>
    <name type="common">Orbweaver spider</name>
    <name type="synonym">Epeira ventricosa</name>
    <dbReference type="NCBI Taxonomy" id="182803"/>
    <lineage>
        <taxon>Eukaryota</taxon>
        <taxon>Metazoa</taxon>
        <taxon>Ecdysozoa</taxon>
        <taxon>Arthropoda</taxon>
        <taxon>Chelicerata</taxon>
        <taxon>Arachnida</taxon>
        <taxon>Araneae</taxon>
        <taxon>Araneomorphae</taxon>
        <taxon>Entelegynae</taxon>
        <taxon>Araneoidea</taxon>
        <taxon>Araneidae</taxon>
        <taxon>Araneus</taxon>
    </lineage>
</organism>
<evidence type="ECO:0000256" key="1">
    <source>
        <dbReference type="SAM" id="MobiDB-lite"/>
    </source>
</evidence>
<evidence type="ECO:0000313" key="2">
    <source>
        <dbReference type="EMBL" id="GBN75131.1"/>
    </source>
</evidence>
<accession>A0A4Y2RHN0</accession>
<dbReference type="EMBL" id="BGPR01017111">
    <property type="protein sequence ID" value="GBN75131.1"/>
    <property type="molecule type" value="Genomic_DNA"/>
</dbReference>
<evidence type="ECO:0000313" key="3">
    <source>
        <dbReference type="Proteomes" id="UP000499080"/>
    </source>
</evidence>
<dbReference type="AlphaFoldDB" id="A0A4Y2RHN0"/>
<sequence length="83" mass="9569">MHKLLEMLGGKKTNRNQIAMQGRKRNRNALEGVVRKLHPRLTETGFFEKRGQKILSPEMEDIVLHQAEDNPNNRAVASRYGFP</sequence>
<feature type="region of interest" description="Disordered" evidence="1">
    <location>
        <begin position="1"/>
        <end position="29"/>
    </location>
</feature>
<reference evidence="2 3" key="1">
    <citation type="journal article" date="2019" name="Sci. Rep.">
        <title>Orb-weaving spider Araneus ventricosus genome elucidates the spidroin gene catalogue.</title>
        <authorList>
            <person name="Kono N."/>
            <person name="Nakamura H."/>
            <person name="Ohtoshi R."/>
            <person name="Moran D.A.P."/>
            <person name="Shinohara A."/>
            <person name="Yoshida Y."/>
            <person name="Fujiwara M."/>
            <person name="Mori M."/>
            <person name="Tomita M."/>
            <person name="Arakawa K."/>
        </authorList>
    </citation>
    <scope>NUCLEOTIDE SEQUENCE [LARGE SCALE GENOMIC DNA]</scope>
</reference>
<proteinExistence type="predicted"/>
<comment type="caution">
    <text evidence="2">The sequence shown here is derived from an EMBL/GenBank/DDBJ whole genome shotgun (WGS) entry which is preliminary data.</text>
</comment>
<gene>
    <name evidence="2" type="ORF">AVEN_232224_1</name>
</gene>
<dbReference type="Proteomes" id="UP000499080">
    <property type="component" value="Unassembled WGS sequence"/>
</dbReference>
<keyword evidence="3" id="KW-1185">Reference proteome</keyword>
<name>A0A4Y2RHN0_ARAVE</name>
<protein>
    <submittedName>
        <fullName evidence="2">Uncharacterized protein</fullName>
    </submittedName>
</protein>